<keyword evidence="7" id="KW-0808">Transferase</keyword>
<comment type="cofactor">
    <cofactor evidence="2">
        <name>Mg(2+)</name>
        <dbReference type="ChEBI" id="CHEBI:18420"/>
    </cofactor>
</comment>
<dbReference type="InterPro" id="IPR000719">
    <property type="entry name" value="Prot_kinase_dom"/>
</dbReference>
<dbReference type="Gene3D" id="3.30.200.20">
    <property type="entry name" value="Phosphorylase Kinase, domain 1"/>
    <property type="match status" value="1"/>
</dbReference>
<proteinExistence type="inferred from homology"/>
<dbReference type="FunFam" id="3.30.200.20:FF:000023">
    <property type="entry name" value="Receptor protein serine/threonine kinase"/>
    <property type="match status" value="1"/>
</dbReference>
<evidence type="ECO:0000256" key="6">
    <source>
        <dbReference type="ARBA" id="ARBA00022527"/>
    </source>
</evidence>
<comment type="cofactor">
    <cofactor evidence="1">
        <name>Mn(2+)</name>
        <dbReference type="ChEBI" id="CHEBI:29035"/>
    </cofactor>
</comment>
<feature type="domain" description="GS" evidence="21">
    <location>
        <begin position="314"/>
        <end position="371"/>
    </location>
</feature>
<evidence type="ECO:0000256" key="9">
    <source>
        <dbReference type="ARBA" id="ARBA00022723"/>
    </source>
</evidence>
<gene>
    <name evidence="22" type="ORF">FF38_03852</name>
</gene>
<dbReference type="CDD" id="cd14143">
    <property type="entry name" value="STKc_TGFbR1_ACVR1b_ACVR1c"/>
    <property type="match status" value="1"/>
</dbReference>
<keyword evidence="10" id="KW-0732">Signal</keyword>
<evidence type="ECO:0000256" key="17">
    <source>
        <dbReference type="ARBA" id="ARBA00023170"/>
    </source>
</evidence>
<keyword evidence="12" id="KW-0418">Kinase</keyword>
<evidence type="ECO:0000256" key="11">
    <source>
        <dbReference type="ARBA" id="ARBA00022741"/>
    </source>
</evidence>
<evidence type="ECO:0000256" key="16">
    <source>
        <dbReference type="ARBA" id="ARBA00023136"/>
    </source>
</evidence>
<dbReference type="GO" id="GO:0046872">
    <property type="term" value="F:metal ion binding"/>
    <property type="evidence" value="ECO:0007669"/>
    <property type="project" value="UniProtKB-KW"/>
</dbReference>
<keyword evidence="8 19" id="KW-0812">Transmembrane</keyword>
<evidence type="ECO:0000256" key="13">
    <source>
        <dbReference type="ARBA" id="ARBA00022840"/>
    </source>
</evidence>
<reference evidence="22 23" key="1">
    <citation type="journal article" date="2015" name="Nat. Commun.">
        <title>Lucilia cuprina genome unlocks parasitic fly biology to underpin future interventions.</title>
        <authorList>
            <person name="Anstead C.A."/>
            <person name="Korhonen P.K."/>
            <person name="Young N.D."/>
            <person name="Hall R.S."/>
            <person name="Jex A.R."/>
            <person name="Murali S.C."/>
            <person name="Hughes D.S."/>
            <person name="Lee S.F."/>
            <person name="Perry T."/>
            <person name="Stroehlein A.J."/>
            <person name="Ansell B.R."/>
            <person name="Breugelmans B."/>
            <person name="Hofmann A."/>
            <person name="Qu J."/>
            <person name="Dugan S."/>
            <person name="Lee S.L."/>
            <person name="Chao H."/>
            <person name="Dinh H."/>
            <person name="Han Y."/>
            <person name="Doddapaneni H.V."/>
            <person name="Worley K.C."/>
            <person name="Muzny D.M."/>
            <person name="Ioannidis P."/>
            <person name="Waterhouse R.M."/>
            <person name="Zdobnov E.M."/>
            <person name="James P.J."/>
            <person name="Bagnall N.H."/>
            <person name="Kotze A.C."/>
            <person name="Gibbs R.A."/>
            <person name="Richards S."/>
            <person name="Batterham P."/>
            <person name="Gasser R.B."/>
        </authorList>
    </citation>
    <scope>NUCLEOTIDE SEQUENCE [LARGE SCALE GENOMIC DNA]</scope>
    <source>
        <strain evidence="22 23">LS</strain>
        <tissue evidence="22">Full body</tissue>
    </source>
</reference>
<dbReference type="SMART" id="SM00467">
    <property type="entry name" value="GS"/>
    <property type="match status" value="2"/>
</dbReference>
<evidence type="ECO:0000256" key="4">
    <source>
        <dbReference type="ARBA" id="ARBA00009605"/>
    </source>
</evidence>
<evidence type="ECO:0000256" key="10">
    <source>
        <dbReference type="ARBA" id="ARBA00022729"/>
    </source>
</evidence>
<evidence type="ECO:0000256" key="18">
    <source>
        <dbReference type="PROSITE-ProRule" id="PRU10141"/>
    </source>
</evidence>
<evidence type="ECO:0000256" key="5">
    <source>
        <dbReference type="ARBA" id="ARBA00012401"/>
    </source>
</evidence>
<dbReference type="InterPro" id="IPR000472">
    <property type="entry name" value="Activin_recp"/>
</dbReference>
<sequence length="670" mass="76477">MYTLLKNNLFIKNVYIFQNMRTFAKSLFILQMSVLLYLTLCMKGVNLVQAVPLTTNISLRDNTTVANYNSMSSEYDHTNRDSSIAAAATTTTTKPYGILNDSLPMMLVSQVTPVTTQNKPKTKIRDRPLKCHCDICKDNNYICETDGYCFTSVQKETSGALIFSYRCLDKKYDLQREPLECLTTKQKQNIYNVQCCHEDFCNKNELLKLSFSEENHIPPDDPAWCHESTSESSVQCCQEDFCNTRDNYAGTLPDYLPEESINTWVLVAIIFGATLAACLSVFLSWCYWQKRKQGSRARPFAPEDSVYDPILNGNTLQDIIEMTTSGSGSGLLKQDIYLYLFQYLTRISLLSMCSCFLAGLPLLVQRSIARQIQLCHVIGKGRFGEVWRGRWRGENVAVKIFSSREECSWFREAEIYQTVMLRHENILGFIAADNKDNGTWTQLWLVTDYHENGSLFDYLTSHTVDTKTMLSMALSIATGLAHLHMDIVGTRGKPAIAHRDLKSKNILVKTNLTCAIGDLGLAVRHVEKNDSVDIPSTHRVGTKRYMAPEVLDETMNAQHFDAYKRADVYAFGLILWEIARRCNMGMIYDEYQLPYYDVVQPDPSIEEMKKVVCIDKMRPNIPNRWHASEVLHSMAKVMKECWYPNPVARLTALRIKKTLSNISVEDKVKN</sequence>
<dbReference type="EC" id="2.7.11.30" evidence="5"/>
<dbReference type="GO" id="GO:0071363">
    <property type="term" value="P:cellular response to growth factor stimulus"/>
    <property type="evidence" value="ECO:0007669"/>
    <property type="project" value="TreeGrafter"/>
</dbReference>
<feature type="domain" description="Protein kinase" evidence="20">
    <location>
        <begin position="372"/>
        <end position="664"/>
    </location>
</feature>
<dbReference type="FunFam" id="1.10.510.10:FF:000018">
    <property type="entry name" value="Receptor protein serine/threonine kinase"/>
    <property type="match status" value="1"/>
</dbReference>
<keyword evidence="6" id="KW-0723">Serine/threonine-protein kinase</keyword>
<organism evidence="22 23">
    <name type="scientific">Lucilia cuprina</name>
    <name type="common">Green bottle fly</name>
    <name type="synonym">Australian sheep blowfly</name>
    <dbReference type="NCBI Taxonomy" id="7375"/>
    <lineage>
        <taxon>Eukaryota</taxon>
        <taxon>Metazoa</taxon>
        <taxon>Ecdysozoa</taxon>
        <taxon>Arthropoda</taxon>
        <taxon>Hexapoda</taxon>
        <taxon>Insecta</taxon>
        <taxon>Pterygota</taxon>
        <taxon>Neoptera</taxon>
        <taxon>Endopterygota</taxon>
        <taxon>Diptera</taxon>
        <taxon>Brachycera</taxon>
        <taxon>Muscomorpha</taxon>
        <taxon>Oestroidea</taxon>
        <taxon>Calliphoridae</taxon>
        <taxon>Luciliinae</taxon>
        <taxon>Lucilia</taxon>
    </lineage>
</organism>
<dbReference type="InterPro" id="IPR001245">
    <property type="entry name" value="Ser-Thr/Tyr_kinase_cat_dom"/>
</dbReference>
<dbReference type="PROSITE" id="PS00107">
    <property type="entry name" value="PROTEIN_KINASE_ATP"/>
    <property type="match status" value="1"/>
</dbReference>
<evidence type="ECO:0000313" key="23">
    <source>
        <dbReference type="Proteomes" id="UP000037069"/>
    </source>
</evidence>
<feature type="binding site" evidence="18">
    <location>
        <position position="399"/>
    </location>
    <ligand>
        <name>ATP</name>
        <dbReference type="ChEBI" id="CHEBI:30616"/>
    </ligand>
</feature>
<dbReference type="InterPro" id="IPR011009">
    <property type="entry name" value="Kinase-like_dom_sf"/>
</dbReference>
<dbReference type="InterPro" id="IPR017441">
    <property type="entry name" value="Protein_kinase_ATP_BS"/>
</dbReference>
<dbReference type="SUPFAM" id="SSF56112">
    <property type="entry name" value="Protein kinase-like (PK-like)"/>
    <property type="match status" value="1"/>
</dbReference>
<comment type="subcellular location">
    <subcellularLocation>
        <location evidence="3">Membrane</location>
        <topology evidence="3">Single-pass type I membrane protein</topology>
    </subcellularLocation>
</comment>
<protein>
    <recommendedName>
        <fullName evidence="5">receptor protein serine/threonine kinase</fullName>
        <ecNumber evidence="5">2.7.11.30</ecNumber>
    </recommendedName>
</protein>
<evidence type="ECO:0000256" key="3">
    <source>
        <dbReference type="ARBA" id="ARBA00004479"/>
    </source>
</evidence>
<dbReference type="InterPro" id="IPR008271">
    <property type="entry name" value="Ser/Thr_kinase_AS"/>
</dbReference>
<dbReference type="STRING" id="7375.A0A0L0CMN7"/>
<dbReference type="EMBL" id="JRES01000182">
    <property type="protein sequence ID" value="KNC33546.1"/>
    <property type="molecule type" value="Genomic_DNA"/>
</dbReference>
<name>A0A0L0CMN7_LUCCU</name>
<dbReference type="GO" id="GO:0006950">
    <property type="term" value="P:response to stress"/>
    <property type="evidence" value="ECO:0007669"/>
    <property type="project" value="UniProtKB-ARBA"/>
</dbReference>
<dbReference type="GO" id="GO:0005524">
    <property type="term" value="F:ATP binding"/>
    <property type="evidence" value="ECO:0007669"/>
    <property type="project" value="UniProtKB-UniRule"/>
</dbReference>
<dbReference type="GO" id="GO:0005886">
    <property type="term" value="C:plasma membrane"/>
    <property type="evidence" value="ECO:0007669"/>
    <property type="project" value="TreeGrafter"/>
</dbReference>
<accession>A0A0L0CMN7</accession>
<evidence type="ECO:0000256" key="12">
    <source>
        <dbReference type="ARBA" id="ARBA00022777"/>
    </source>
</evidence>
<dbReference type="SMART" id="SM00220">
    <property type="entry name" value="S_TKc"/>
    <property type="match status" value="1"/>
</dbReference>
<evidence type="ECO:0000256" key="14">
    <source>
        <dbReference type="ARBA" id="ARBA00022842"/>
    </source>
</evidence>
<dbReference type="PROSITE" id="PS51256">
    <property type="entry name" value="GS"/>
    <property type="match status" value="1"/>
</dbReference>
<dbReference type="OMA" id="YRCLNMS"/>
<dbReference type="Proteomes" id="UP000037069">
    <property type="component" value="Unassembled WGS sequence"/>
</dbReference>
<dbReference type="PANTHER" id="PTHR23255">
    <property type="entry name" value="TRANSFORMING GROWTH FACTOR-BETA RECEPTOR TYPE I AND II"/>
    <property type="match status" value="1"/>
</dbReference>
<evidence type="ECO:0000259" key="21">
    <source>
        <dbReference type="PROSITE" id="PS51256"/>
    </source>
</evidence>
<evidence type="ECO:0000256" key="19">
    <source>
        <dbReference type="SAM" id="Phobius"/>
    </source>
</evidence>
<evidence type="ECO:0000256" key="15">
    <source>
        <dbReference type="ARBA" id="ARBA00022989"/>
    </source>
</evidence>
<dbReference type="SUPFAM" id="SSF57302">
    <property type="entry name" value="Snake toxin-like"/>
    <property type="match status" value="1"/>
</dbReference>
<evidence type="ECO:0000313" key="22">
    <source>
        <dbReference type="EMBL" id="KNC33546.1"/>
    </source>
</evidence>
<keyword evidence="14" id="KW-0460">Magnesium</keyword>
<keyword evidence="15 19" id="KW-1133">Transmembrane helix</keyword>
<dbReference type="Pfam" id="PF01064">
    <property type="entry name" value="Activin_recp"/>
    <property type="match status" value="1"/>
</dbReference>
<dbReference type="GO" id="GO:0004675">
    <property type="term" value="F:transmembrane receptor protein serine/threonine kinase activity"/>
    <property type="evidence" value="ECO:0007669"/>
    <property type="project" value="UniProtKB-EC"/>
</dbReference>
<keyword evidence="23" id="KW-1185">Reference proteome</keyword>
<keyword evidence="9" id="KW-0479">Metal-binding</keyword>
<keyword evidence="13 18" id="KW-0067">ATP-binding</keyword>
<evidence type="ECO:0000256" key="1">
    <source>
        <dbReference type="ARBA" id="ARBA00001936"/>
    </source>
</evidence>
<dbReference type="OrthoDB" id="69842at2759"/>
<dbReference type="PANTHER" id="PTHR23255:SF71">
    <property type="entry name" value="RECEPTOR PROTEIN SERINE_THREONINE KINASE"/>
    <property type="match status" value="1"/>
</dbReference>
<dbReference type="Gene3D" id="1.10.510.10">
    <property type="entry name" value="Transferase(Phosphotransferase) domain 1"/>
    <property type="match status" value="1"/>
</dbReference>
<dbReference type="AlphaFoldDB" id="A0A0L0CMN7"/>
<comment type="similarity">
    <text evidence="4">Belongs to the protein kinase superfamily. TKL Ser/Thr protein kinase family. TGFB receptor subfamily.</text>
</comment>
<dbReference type="GO" id="GO:0043235">
    <property type="term" value="C:receptor complex"/>
    <property type="evidence" value="ECO:0007669"/>
    <property type="project" value="TreeGrafter"/>
</dbReference>
<keyword evidence="16 19" id="KW-0472">Membrane</keyword>
<dbReference type="InterPro" id="IPR045860">
    <property type="entry name" value="Snake_toxin-like_sf"/>
</dbReference>
<comment type="caution">
    <text evidence="22">The sequence shown here is derived from an EMBL/GenBank/DDBJ whole genome shotgun (WGS) entry which is preliminary data.</text>
</comment>
<dbReference type="PROSITE" id="PS00108">
    <property type="entry name" value="PROTEIN_KINASE_ST"/>
    <property type="match status" value="1"/>
</dbReference>
<dbReference type="Gene3D" id="2.10.60.10">
    <property type="entry name" value="CD59"/>
    <property type="match status" value="1"/>
</dbReference>
<dbReference type="InterPro" id="IPR000333">
    <property type="entry name" value="TGFB_receptor"/>
</dbReference>
<evidence type="ECO:0000259" key="20">
    <source>
        <dbReference type="PROSITE" id="PS50011"/>
    </source>
</evidence>
<dbReference type="PROSITE" id="PS50011">
    <property type="entry name" value="PROTEIN_KINASE_DOM"/>
    <property type="match status" value="1"/>
</dbReference>
<evidence type="ECO:0000256" key="2">
    <source>
        <dbReference type="ARBA" id="ARBA00001946"/>
    </source>
</evidence>
<evidence type="ECO:0000256" key="8">
    <source>
        <dbReference type="ARBA" id="ARBA00022692"/>
    </source>
</evidence>
<feature type="transmembrane region" description="Helical" evidence="19">
    <location>
        <begin position="264"/>
        <end position="288"/>
    </location>
</feature>
<dbReference type="InterPro" id="IPR003605">
    <property type="entry name" value="GS_dom"/>
</dbReference>
<keyword evidence="11 18" id="KW-0547">Nucleotide-binding</keyword>
<evidence type="ECO:0000256" key="7">
    <source>
        <dbReference type="ARBA" id="ARBA00022679"/>
    </source>
</evidence>
<feature type="transmembrane region" description="Helical" evidence="19">
    <location>
        <begin position="343"/>
        <end position="364"/>
    </location>
</feature>
<keyword evidence="17" id="KW-0675">Receptor</keyword>
<dbReference type="Pfam" id="PF07714">
    <property type="entry name" value="PK_Tyr_Ser-Thr"/>
    <property type="match status" value="1"/>
</dbReference>
<dbReference type="CDD" id="cd23598">
    <property type="entry name" value="TFP_LU_ECD_Babo"/>
    <property type="match status" value="1"/>
</dbReference>